<name>A0A7Z2JHR5_9BURK</name>
<accession>A0A7Z2JHR5</accession>
<proteinExistence type="predicted"/>
<dbReference type="Proteomes" id="UP000433577">
    <property type="component" value="Chromosome 2"/>
</dbReference>
<keyword evidence="1" id="KW-1133">Transmembrane helix</keyword>
<keyword evidence="3" id="KW-1185">Reference proteome</keyword>
<evidence type="ECO:0000256" key="1">
    <source>
        <dbReference type="SAM" id="Phobius"/>
    </source>
</evidence>
<dbReference type="OrthoDB" id="5190630at2"/>
<protein>
    <submittedName>
        <fullName evidence="2">Uncharacterized protein</fullName>
    </submittedName>
</protein>
<gene>
    <name evidence="2" type="ORF">FAZ98_21805</name>
</gene>
<evidence type="ECO:0000313" key="3">
    <source>
        <dbReference type="Proteomes" id="UP000433577"/>
    </source>
</evidence>
<dbReference type="AlphaFoldDB" id="A0A7Z2JHR5"/>
<dbReference type="RefSeq" id="WP_158953707.1">
    <property type="nucleotide sequence ID" value="NZ_CP046914.1"/>
</dbReference>
<evidence type="ECO:0000313" key="2">
    <source>
        <dbReference type="EMBL" id="QGZ64358.1"/>
    </source>
</evidence>
<feature type="transmembrane region" description="Helical" evidence="1">
    <location>
        <begin position="15"/>
        <end position="33"/>
    </location>
</feature>
<keyword evidence="1" id="KW-0472">Membrane</keyword>
<dbReference type="EMBL" id="CP046914">
    <property type="protein sequence ID" value="QGZ64358.1"/>
    <property type="molecule type" value="Genomic_DNA"/>
</dbReference>
<sequence length="295" mass="34361">MRKELLDLLLSPTNLLGAATVSVLVTATVNYFFKRRENRHKAALDYEYEQKKASRELIARYKGRILREAVQMTGRQRNLYSNWKNGWMSKTPSVGGDGYYFTSTVYRFLSLYTLLHEADSEAILLDTDIAQKTDYAFLKYLTVMRWVMTDVNLFDGLQYDSSKSSDHFFSDDLRVCTKPCWLEGKVVTYDKFRAEQFVAVSTLPILDFFDGLQKSENRYRWDRLVALHLILAAYINKFGYDLQHATNKDIRGIAEQVQHRVILENLIAGLERHRLSRDSTIKNLIREMRKVINGP</sequence>
<organism evidence="2 3">
    <name type="scientific">Paraburkholderia acidisoli</name>
    <dbReference type="NCBI Taxonomy" id="2571748"/>
    <lineage>
        <taxon>Bacteria</taxon>
        <taxon>Pseudomonadati</taxon>
        <taxon>Pseudomonadota</taxon>
        <taxon>Betaproteobacteria</taxon>
        <taxon>Burkholderiales</taxon>
        <taxon>Burkholderiaceae</taxon>
        <taxon>Paraburkholderia</taxon>
    </lineage>
</organism>
<dbReference type="KEGG" id="pacs:FAZ98_21805"/>
<reference evidence="2 3" key="1">
    <citation type="submission" date="2019-12" db="EMBL/GenBank/DDBJ databases">
        <title>Paraburkholderia acidiphila 7Q-K02 sp. nov and Paraburkholderia acidisoli DHF22 sp. nov., two strains isolated from forest soil.</title>
        <authorList>
            <person name="Gao Z."/>
            <person name="Qiu L."/>
        </authorList>
    </citation>
    <scope>NUCLEOTIDE SEQUENCE [LARGE SCALE GENOMIC DNA]</scope>
    <source>
        <strain evidence="2 3">DHF22</strain>
    </source>
</reference>
<keyword evidence="1" id="KW-0812">Transmembrane</keyword>